<dbReference type="STRING" id="364200.SAMN04488515_2762"/>
<dbReference type="EMBL" id="FOIZ01000002">
    <property type="protein sequence ID" value="SEW40973.1"/>
    <property type="molecule type" value="Genomic_DNA"/>
</dbReference>
<evidence type="ECO:0000256" key="6">
    <source>
        <dbReference type="ARBA" id="ARBA00022989"/>
    </source>
</evidence>
<evidence type="ECO:0000313" key="10">
    <source>
        <dbReference type="EMBL" id="SEW40973.1"/>
    </source>
</evidence>
<feature type="transmembrane region" description="Helical" evidence="9">
    <location>
        <begin position="188"/>
        <end position="209"/>
    </location>
</feature>
<feature type="transmembrane region" description="Helical" evidence="9">
    <location>
        <begin position="6"/>
        <end position="34"/>
    </location>
</feature>
<reference evidence="10 11" key="1">
    <citation type="submission" date="2016-10" db="EMBL/GenBank/DDBJ databases">
        <authorList>
            <person name="de Groot N.N."/>
        </authorList>
    </citation>
    <scope>NUCLEOTIDE SEQUENCE [LARGE SCALE GENOMIC DNA]</scope>
    <source>
        <strain evidence="10 11">DSM 17925</strain>
    </source>
</reference>
<dbReference type="Pfam" id="PF02653">
    <property type="entry name" value="BPD_transp_2"/>
    <property type="match status" value="1"/>
</dbReference>
<evidence type="ECO:0000256" key="3">
    <source>
        <dbReference type="ARBA" id="ARBA00022475"/>
    </source>
</evidence>
<sequence>MIWVDTIIQGILLGGLYALFASGLSLVFGIMRLVNLAHGDLIVMGAYLILVLVTLLGLSPFIAVFIAMPLMFALGWVLQKYLLNRTLGDDILPPLLVTFGLSIALQNALLEGFSADSQRLPTNALTTASVDAGPITLGVMPLLTFASAVLVIIGLNQLFYRTALGRAFRATSDDATTASLMGIKPANIFATATGIALVIVTIAALYLGLRANFDPNIGPARLIYAFEAVIIGGLGSLWGTLLGGIIIGVAQTVGAAINPEWQILAGHIAFLVVLLIRPRGLFPRAND</sequence>
<evidence type="ECO:0000256" key="5">
    <source>
        <dbReference type="ARBA" id="ARBA00022970"/>
    </source>
</evidence>
<dbReference type="InterPro" id="IPR001851">
    <property type="entry name" value="ABC_transp_permease"/>
</dbReference>
<keyword evidence="2" id="KW-0813">Transport</keyword>
<evidence type="ECO:0000313" key="11">
    <source>
        <dbReference type="Proteomes" id="UP000199167"/>
    </source>
</evidence>
<dbReference type="PANTHER" id="PTHR11795:SF445">
    <property type="entry name" value="AMINO ACID ABC TRANSPORTER PERMEASE PROTEIN"/>
    <property type="match status" value="1"/>
</dbReference>
<evidence type="ECO:0000256" key="4">
    <source>
        <dbReference type="ARBA" id="ARBA00022692"/>
    </source>
</evidence>
<feature type="transmembrane region" description="Helical" evidence="9">
    <location>
        <begin position="261"/>
        <end position="277"/>
    </location>
</feature>
<dbReference type="AlphaFoldDB" id="A0A1I0RJN4"/>
<keyword evidence="3" id="KW-1003">Cell membrane</keyword>
<accession>A0A1I0RJN4</accession>
<proteinExistence type="inferred from homology"/>
<dbReference type="OrthoDB" id="9807115at2"/>
<dbReference type="GO" id="GO:0022857">
    <property type="term" value="F:transmembrane transporter activity"/>
    <property type="evidence" value="ECO:0007669"/>
    <property type="project" value="InterPro"/>
</dbReference>
<name>A0A1I0RJN4_9RHOB</name>
<protein>
    <submittedName>
        <fullName evidence="10">Branched-chain amino acid transport system permease protein</fullName>
    </submittedName>
</protein>
<keyword evidence="7 9" id="KW-0472">Membrane</keyword>
<gene>
    <name evidence="10" type="ORF">SAMN04488515_2762</name>
</gene>
<evidence type="ECO:0000256" key="9">
    <source>
        <dbReference type="SAM" id="Phobius"/>
    </source>
</evidence>
<keyword evidence="4 9" id="KW-0812">Transmembrane</keyword>
<dbReference type="CDD" id="cd06582">
    <property type="entry name" value="TM_PBP1_LivH_like"/>
    <property type="match status" value="1"/>
</dbReference>
<feature type="transmembrane region" description="Helical" evidence="9">
    <location>
        <begin position="142"/>
        <end position="160"/>
    </location>
</feature>
<evidence type="ECO:0000256" key="7">
    <source>
        <dbReference type="ARBA" id="ARBA00023136"/>
    </source>
</evidence>
<feature type="transmembrane region" description="Helical" evidence="9">
    <location>
        <begin position="221"/>
        <end position="249"/>
    </location>
</feature>
<keyword evidence="6 9" id="KW-1133">Transmembrane helix</keyword>
<evidence type="ECO:0000256" key="2">
    <source>
        <dbReference type="ARBA" id="ARBA00022448"/>
    </source>
</evidence>
<comment type="similarity">
    <text evidence="8">Belongs to the binding-protein-dependent transport system permease family. LivHM subfamily.</text>
</comment>
<organism evidence="10 11">
    <name type="scientific">Cognatiyoonia koreensis</name>
    <dbReference type="NCBI Taxonomy" id="364200"/>
    <lineage>
        <taxon>Bacteria</taxon>
        <taxon>Pseudomonadati</taxon>
        <taxon>Pseudomonadota</taxon>
        <taxon>Alphaproteobacteria</taxon>
        <taxon>Rhodobacterales</taxon>
        <taxon>Paracoccaceae</taxon>
        <taxon>Cognatiyoonia</taxon>
    </lineage>
</organism>
<keyword evidence="11" id="KW-1185">Reference proteome</keyword>
<feature type="transmembrane region" description="Helical" evidence="9">
    <location>
        <begin position="91"/>
        <end position="110"/>
    </location>
</feature>
<dbReference type="Proteomes" id="UP000199167">
    <property type="component" value="Unassembled WGS sequence"/>
</dbReference>
<evidence type="ECO:0000256" key="1">
    <source>
        <dbReference type="ARBA" id="ARBA00004651"/>
    </source>
</evidence>
<dbReference type="GO" id="GO:0006865">
    <property type="term" value="P:amino acid transport"/>
    <property type="evidence" value="ECO:0007669"/>
    <property type="project" value="UniProtKB-KW"/>
</dbReference>
<comment type="subcellular location">
    <subcellularLocation>
        <location evidence="1">Cell membrane</location>
        <topology evidence="1">Multi-pass membrane protein</topology>
    </subcellularLocation>
</comment>
<keyword evidence="5" id="KW-0029">Amino-acid transport</keyword>
<feature type="transmembrane region" description="Helical" evidence="9">
    <location>
        <begin position="46"/>
        <end position="79"/>
    </location>
</feature>
<dbReference type="GO" id="GO:0005886">
    <property type="term" value="C:plasma membrane"/>
    <property type="evidence" value="ECO:0007669"/>
    <property type="project" value="UniProtKB-SubCell"/>
</dbReference>
<dbReference type="RefSeq" id="WP_089995879.1">
    <property type="nucleotide sequence ID" value="NZ_FOIZ01000002.1"/>
</dbReference>
<dbReference type="InterPro" id="IPR052157">
    <property type="entry name" value="BCAA_transport_permease"/>
</dbReference>
<evidence type="ECO:0000256" key="8">
    <source>
        <dbReference type="ARBA" id="ARBA00037998"/>
    </source>
</evidence>
<dbReference type="PANTHER" id="PTHR11795">
    <property type="entry name" value="BRANCHED-CHAIN AMINO ACID TRANSPORT SYSTEM PERMEASE PROTEIN LIVH"/>
    <property type="match status" value="1"/>
</dbReference>